<keyword evidence="2" id="KW-1185">Reference proteome</keyword>
<proteinExistence type="predicted"/>
<protein>
    <submittedName>
        <fullName evidence="1">Uncharacterized protein</fullName>
    </submittedName>
</protein>
<name>A0ACB7SX57_HYAAI</name>
<evidence type="ECO:0000313" key="1">
    <source>
        <dbReference type="EMBL" id="KAH6938504.1"/>
    </source>
</evidence>
<reference evidence="1" key="1">
    <citation type="submission" date="2020-05" db="EMBL/GenBank/DDBJ databases">
        <title>Large-scale comparative analyses of tick genomes elucidate their genetic diversity and vector capacities.</title>
        <authorList>
            <person name="Jia N."/>
            <person name="Wang J."/>
            <person name="Shi W."/>
            <person name="Du L."/>
            <person name="Sun Y."/>
            <person name="Zhan W."/>
            <person name="Jiang J."/>
            <person name="Wang Q."/>
            <person name="Zhang B."/>
            <person name="Ji P."/>
            <person name="Sakyi L.B."/>
            <person name="Cui X."/>
            <person name="Yuan T."/>
            <person name="Jiang B."/>
            <person name="Yang W."/>
            <person name="Lam T.T.-Y."/>
            <person name="Chang Q."/>
            <person name="Ding S."/>
            <person name="Wang X."/>
            <person name="Zhu J."/>
            <person name="Ruan X."/>
            <person name="Zhao L."/>
            <person name="Wei J."/>
            <person name="Que T."/>
            <person name="Du C."/>
            <person name="Cheng J."/>
            <person name="Dai P."/>
            <person name="Han X."/>
            <person name="Huang E."/>
            <person name="Gao Y."/>
            <person name="Liu J."/>
            <person name="Shao H."/>
            <person name="Ye R."/>
            <person name="Li L."/>
            <person name="Wei W."/>
            <person name="Wang X."/>
            <person name="Wang C."/>
            <person name="Yang T."/>
            <person name="Huo Q."/>
            <person name="Li W."/>
            <person name="Guo W."/>
            <person name="Chen H."/>
            <person name="Zhou L."/>
            <person name="Ni X."/>
            <person name="Tian J."/>
            <person name="Zhou Y."/>
            <person name="Sheng Y."/>
            <person name="Liu T."/>
            <person name="Pan Y."/>
            <person name="Xia L."/>
            <person name="Li J."/>
            <person name="Zhao F."/>
            <person name="Cao W."/>
        </authorList>
    </citation>
    <scope>NUCLEOTIDE SEQUENCE</scope>
    <source>
        <strain evidence="1">Hyas-2018</strain>
    </source>
</reference>
<evidence type="ECO:0000313" key="2">
    <source>
        <dbReference type="Proteomes" id="UP000821845"/>
    </source>
</evidence>
<comment type="caution">
    <text evidence="1">The sequence shown here is derived from an EMBL/GenBank/DDBJ whole genome shotgun (WGS) entry which is preliminary data.</text>
</comment>
<organism evidence="1 2">
    <name type="scientific">Hyalomma asiaticum</name>
    <name type="common">Tick</name>
    <dbReference type="NCBI Taxonomy" id="266040"/>
    <lineage>
        <taxon>Eukaryota</taxon>
        <taxon>Metazoa</taxon>
        <taxon>Ecdysozoa</taxon>
        <taxon>Arthropoda</taxon>
        <taxon>Chelicerata</taxon>
        <taxon>Arachnida</taxon>
        <taxon>Acari</taxon>
        <taxon>Parasitiformes</taxon>
        <taxon>Ixodida</taxon>
        <taxon>Ixodoidea</taxon>
        <taxon>Ixodidae</taxon>
        <taxon>Hyalomminae</taxon>
        <taxon>Hyalomma</taxon>
    </lineage>
</organism>
<sequence length="103" mass="11026">MDFALADEDIVATEELTTDDLAASVSEKETISDDSTSDTEGHDTSVPRPVTSEAAAAAVAAVDVLRMCLSSEPNIYAQLDNVEAAVMKRALEKRKQGTLNCFF</sequence>
<dbReference type="EMBL" id="CM023482">
    <property type="protein sequence ID" value="KAH6938504.1"/>
    <property type="molecule type" value="Genomic_DNA"/>
</dbReference>
<dbReference type="Proteomes" id="UP000821845">
    <property type="component" value="Chromosome 2"/>
</dbReference>
<gene>
    <name evidence="1" type="ORF">HPB50_010169</name>
</gene>
<accession>A0ACB7SX57</accession>